<dbReference type="SUPFAM" id="SSF47095">
    <property type="entry name" value="HMG-box"/>
    <property type="match status" value="1"/>
</dbReference>
<dbReference type="InterPro" id="IPR006780">
    <property type="entry name" value="YABBY"/>
</dbReference>
<evidence type="ECO:0000256" key="3">
    <source>
        <dbReference type="ARBA" id="ARBA00022723"/>
    </source>
</evidence>
<comment type="similarity">
    <text evidence="2">Belongs to the YABBY family.</text>
</comment>
<dbReference type="Pfam" id="PF24868">
    <property type="entry name" value="YABBY_N"/>
    <property type="match status" value="1"/>
</dbReference>
<keyword evidence="6" id="KW-0539">Nucleus</keyword>
<gene>
    <name evidence="9" type="ORF">KFK09_019797</name>
</gene>
<dbReference type="Pfam" id="PF04690">
    <property type="entry name" value="YABBY"/>
    <property type="match status" value="1"/>
</dbReference>
<evidence type="ECO:0000256" key="2">
    <source>
        <dbReference type="ARBA" id="ARBA00010325"/>
    </source>
</evidence>
<dbReference type="Proteomes" id="UP000829196">
    <property type="component" value="Unassembled WGS sequence"/>
</dbReference>
<proteinExistence type="inferred from homology"/>
<dbReference type="AlphaFoldDB" id="A0A8T3ARG5"/>
<evidence type="ECO:0000313" key="10">
    <source>
        <dbReference type="Proteomes" id="UP000829196"/>
    </source>
</evidence>
<dbReference type="Gene3D" id="1.10.30.10">
    <property type="entry name" value="High mobility group box domain"/>
    <property type="match status" value="1"/>
</dbReference>
<keyword evidence="4" id="KW-0863">Zinc-finger</keyword>
<dbReference type="PANTHER" id="PTHR31675:SF30">
    <property type="entry name" value="AXIAL REGULATOR YABBY 2-RELATED"/>
    <property type="match status" value="1"/>
</dbReference>
<organism evidence="9 10">
    <name type="scientific">Dendrobium nobile</name>
    <name type="common">Orchid</name>
    <dbReference type="NCBI Taxonomy" id="94219"/>
    <lineage>
        <taxon>Eukaryota</taxon>
        <taxon>Viridiplantae</taxon>
        <taxon>Streptophyta</taxon>
        <taxon>Embryophyta</taxon>
        <taxon>Tracheophyta</taxon>
        <taxon>Spermatophyta</taxon>
        <taxon>Magnoliopsida</taxon>
        <taxon>Liliopsida</taxon>
        <taxon>Asparagales</taxon>
        <taxon>Orchidaceae</taxon>
        <taxon>Epidendroideae</taxon>
        <taxon>Malaxideae</taxon>
        <taxon>Dendrobiinae</taxon>
        <taxon>Dendrobium</taxon>
    </lineage>
</organism>
<evidence type="ECO:0000256" key="5">
    <source>
        <dbReference type="ARBA" id="ARBA00022833"/>
    </source>
</evidence>
<comment type="subcellular location">
    <subcellularLocation>
        <location evidence="1">Nucleus</location>
    </subcellularLocation>
</comment>
<reference evidence="9" key="1">
    <citation type="journal article" date="2022" name="Front. Genet.">
        <title>Chromosome-Scale Assembly of the Dendrobium nobile Genome Provides Insights Into the Molecular Mechanism of the Biosynthesis of the Medicinal Active Ingredient of Dendrobium.</title>
        <authorList>
            <person name="Xu Q."/>
            <person name="Niu S.-C."/>
            <person name="Li K.-L."/>
            <person name="Zheng P.-J."/>
            <person name="Zhang X.-J."/>
            <person name="Jia Y."/>
            <person name="Liu Y."/>
            <person name="Niu Y.-X."/>
            <person name="Yu L.-H."/>
            <person name="Chen D.-F."/>
            <person name="Zhang G.-Q."/>
        </authorList>
    </citation>
    <scope>NUCLEOTIDE SEQUENCE</scope>
    <source>
        <tissue evidence="9">Leaf</tissue>
    </source>
</reference>
<evidence type="ECO:0000313" key="9">
    <source>
        <dbReference type="EMBL" id="KAI0498899.1"/>
    </source>
</evidence>
<dbReference type="GO" id="GO:0005634">
    <property type="term" value="C:nucleus"/>
    <property type="evidence" value="ECO:0007669"/>
    <property type="project" value="UniProtKB-SubCell"/>
</dbReference>
<sequence length="180" mass="20036">MSAPAVPDHVCYVHCNFCNTILVVSVPGNNLSATVTVRCGHCGNLLSVNMGVPPQSMPFQDLQKLQGAQFLHWNCESSSNCNRISLFNAVGSNQLDMPPIHPQEKRQRVPSAYNRFIKEEIRRLKATHPDISHREAFSAAAKNWAHFPHIHFGLNHDGNSQVKIDDAIPSHEVQNSQGYC</sequence>
<dbReference type="GO" id="GO:0008270">
    <property type="term" value="F:zinc ion binding"/>
    <property type="evidence" value="ECO:0007669"/>
    <property type="project" value="UniProtKB-KW"/>
</dbReference>
<comment type="caution">
    <text evidence="9">The sequence shown here is derived from an EMBL/GenBank/DDBJ whole genome shotgun (WGS) entry which is preliminary data.</text>
</comment>
<dbReference type="CDD" id="cd00084">
    <property type="entry name" value="HMG-box_SF"/>
    <property type="match status" value="1"/>
</dbReference>
<dbReference type="PANTHER" id="PTHR31675">
    <property type="entry name" value="PROTEIN YABBY 6-RELATED"/>
    <property type="match status" value="1"/>
</dbReference>
<evidence type="ECO:0000259" key="8">
    <source>
        <dbReference type="Pfam" id="PF24868"/>
    </source>
</evidence>
<evidence type="ECO:0000256" key="4">
    <source>
        <dbReference type="ARBA" id="ARBA00022771"/>
    </source>
</evidence>
<dbReference type="InterPro" id="IPR056776">
    <property type="entry name" value="YABBY_N"/>
</dbReference>
<dbReference type="SMR" id="A0A8T3ARG5"/>
<dbReference type="GO" id="GO:0010158">
    <property type="term" value="P:abaxial cell fate specification"/>
    <property type="evidence" value="ECO:0007669"/>
    <property type="project" value="TreeGrafter"/>
</dbReference>
<dbReference type="OrthoDB" id="667577at2759"/>
<dbReference type="InterPro" id="IPR036910">
    <property type="entry name" value="HMG_box_dom_sf"/>
</dbReference>
<name>A0A8T3ARG5_DENNO</name>
<evidence type="ECO:0000256" key="6">
    <source>
        <dbReference type="ARBA" id="ARBA00023242"/>
    </source>
</evidence>
<keyword evidence="5" id="KW-0862">Zinc</keyword>
<evidence type="ECO:0000259" key="7">
    <source>
        <dbReference type="Pfam" id="PF04690"/>
    </source>
</evidence>
<protein>
    <submittedName>
        <fullName evidence="9">Uncharacterized protein</fullName>
    </submittedName>
</protein>
<evidence type="ECO:0000256" key="1">
    <source>
        <dbReference type="ARBA" id="ARBA00004123"/>
    </source>
</evidence>
<dbReference type="EMBL" id="JAGYWB010000014">
    <property type="protein sequence ID" value="KAI0498899.1"/>
    <property type="molecule type" value="Genomic_DNA"/>
</dbReference>
<keyword evidence="3" id="KW-0479">Metal-binding</keyword>
<feature type="domain" description="YABBY N-terminal" evidence="8">
    <location>
        <begin position="6"/>
        <end position="63"/>
    </location>
</feature>
<keyword evidence="10" id="KW-1185">Reference proteome</keyword>
<feature type="domain" description="YABBY protein C-terminal" evidence="7">
    <location>
        <begin position="99"/>
        <end position="153"/>
    </location>
</feature>
<accession>A0A8T3ARG5</accession>
<dbReference type="InterPro" id="IPR056775">
    <property type="entry name" value="YABBY_C"/>
</dbReference>